<dbReference type="EMBL" id="QSKV01000010">
    <property type="protein sequence ID" value="RHE90431.1"/>
    <property type="molecule type" value="Genomic_DNA"/>
</dbReference>
<comment type="caution">
    <text evidence="1">The sequence shown here is derived from an EMBL/GenBank/DDBJ whole genome shotgun (WGS) entry which is preliminary data.</text>
</comment>
<proteinExistence type="predicted"/>
<name>A0A414L767_9BACE</name>
<dbReference type="SUPFAM" id="SSF46894">
    <property type="entry name" value="C-terminal effector domain of the bipartite response regulators"/>
    <property type="match status" value="1"/>
</dbReference>
<dbReference type="Gene3D" id="1.10.10.10">
    <property type="entry name" value="Winged helix-like DNA-binding domain superfamily/Winged helix DNA-binding domain"/>
    <property type="match status" value="1"/>
</dbReference>
<dbReference type="InterPro" id="IPR036388">
    <property type="entry name" value="WH-like_DNA-bd_sf"/>
</dbReference>
<dbReference type="InterPro" id="IPR016032">
    <property type="entry name" value="Sig_transdc_resp-reg_C-effctor"/>
</dbReference>
<dbReference type="GO" id="GO:0006355">
    <property type="term" value="P:regulation of DNA-templated transcription"/>
    <property type="evidence" value="ECO:0007669"/>
    <property type="project" value="InterPro"/>
</dbReference>
<dbReference type="GO" id="GO:0003677">
    <property type="term" value="F:DNA binding"/>
    <property type="evidence" value="ECO:0007669"/>
    <property type="project" value="InterPro"/>
</dbReference>
<accession>A0A414L767</accession>
<organism evidence="1 2">
    <name type="scientific">Bacteroides intestinalis</name>
    <dbReference type="NCBI Taxonomy" id="329854"/>
    <lineage>
        <taxon>Bacteria</taxon>
        <taxon>Pseudomonadati</taxon>
        <taxon>Bacteroidota</taxon>
        <taxon>Bacteroidia</taxon>
        <taxon>Bacteroidales</taxon>
        <taxon>Bacteroidaceae</taxon>
        <taxon>Bacteroides</taxon>
    </lineage>
</organism>
<evidence type="ECO:0000313" key="2">
    <source>
        <dbReference type="Proteomes" id="UP000285650"/>
    </source>
</evidence>
<dbReference type="AlphaFoldDB" id="A0A414L767"/>
<sequence length="115" mass="13108">MENYIKDYSSALYNLACLKGMPGKYIVRPEESWIDIIEILFWLSGRSGEHLERILMILPLRERIICILIYLGYSSAEVARTICISTAGVVKAKQRIKRKIGLPTDVSLNEFITSV</sequence>
<dbReference type="Proteomes" id="UP000285650">
    <property type="component" value="Unassembled WGS sequence"/>
</dbReference>
<evidence type="ECO:0000313" key="1">
    <source>
        <dbReference type="EMBL" id="RHE90431.1"/>
    </source>
</evidence>
<dbReference type="RefSeq" id="WP_118222755.1">
    <property type="nucleotide sequence ID" value="NZ_JADNIJ010000010.1"/>
</dbReference>
<evidence type="ECO:0008006" key="3">
    <source>
        <dbReference type="Google" id="ProtNLM"/>
    </source>
</evidence>
<protein>
    <recommendedName>
        <fullName evidence="3">RNA polymerase sigma factor 70 region 4 type 2 domain-containing protein</fullName>
    </recommendedName>
</protein>
<gene>
    <name evidence="1" type="ORF">DW712_15495</name>
</gene>
<reference evidence="1 2" key="1">
    <citation type="submission" date="2018-08" db="EMBL/GenBank/DDBJ databases">
        <title>A genome reference for cultivated species of the human gut microbiota.</title>
        <authorList>
            <person name="Zou Y."/>
            <person name="Xue W."/>
            <person name="Luo G."/>
        </authorList>
    </citation>
    <scope>NUCLEOTIDE SEQUENCE [LARGE SCALE GENOMIC DNA]</scope>
    <source>
        <strain evidence="1 2">AM27-17</strain>
    </source>
</reference>